<evidence type="ECO:0000313" key="8">
    <source>
        <dbReference type="Proteomes" id="UP000195378"/>
    </source>
</evidence>
<sequence>MAFLDSVKNLMKFNKNNETKQKNDVSTVEKSDLSDKNNEPITKVGHNATLIIIYQDDRGQSLTTPQIISGYIGEELHLRFKEFPNYDLINISGFTSAFVDPYGSITLTYRKHQGADVWLFSQDIDKQKLLMRPVFIRGDFGERFELNAPTIPDYSLQKAVGPTRGVFSDKQQLVTYYYRKSRWKIVDHNVHYLRINSYCLSYTEPEGHDISVTLAPDTIWQTFESIQLINNDWWYNIGGNAWVKFDEQRMELLENNPYTLSDTLKIAPIQDDPELSIPEPVKLSVTAEINFVPNQKLALYDRPFGKKINEIENGKTVLITARNRVGRMLWFEVDGLGWTIWEYLQF</sequence>
<dbReference type="Proteomes" id="UP000029488">
    <property type="component" value="Chromosome"/>
</dbReference>
<dbReference type="EMBL" id="CP114509">
    <property type="protein sequence ID" value="WHS17303.1"/>
    <property type="molecule type" value="Genomic_DNA"/>
</dbReference>
<dbReference type="KEGG" id="lsj:LSJ_0370c"/>
<dbReference type="RefSeq" id="WP_044004561.1">
    <property type="nucleotide sequence ID" value="NZ_CABMGV010000001.1"/>
</dbReference>
<protein>
    <submittedName>
        <fullName evidence="6">MucBP domain-containing protein</fullName>
    </submittedName>
</protein>
<reference evidence="5 8" key="2">
    <citation type="submission" date="2017-04" db="EMBL/GenBank/DDBJ databases">
        <title>Complete genome sequence of Lactobacillus salivarius ZLS006, a probiotic strain isolated from healthy piglet.</title>
        <authorList>
            <person name="Zhang D."/>
        </authorList>
    </citation>
    <scope>NUCLEOTIDE SEQUENCE [LARGE SCALE GENOMIC DNA]</scope>
    <source>
        <strain evidence="5 8">ZLS006</strain>
    </source>
</reference>
<accession>A0A089QBG7</accession>
<reference evidence="4 7" key="1">
    <citation type="journal article" date="2014" name="BMC Genomics">
        <title>Unusual genome complexity in Lactobacillus salivarius JCM1046.</title>
        <authorList>
            <person name="Raftis E.J."/>
            <person name="Forde B.M."/>
            <person name="Claesson M.J."/>
            <person name="O'Toole P.W."/>
        </authorList>
    </citation>
    <scope>NUCLEOTIDE SEQUENCE [LARGE SCALE GENOMIC DNA]</scope>
    <source>
        <strain evidence="4 7">JCM1046</strain>
    </source>
</reference>
<dbReference type="Proteomes" id="UP001224533">
    <property type="component" value="Chromosome"/>
</dbReference>
<dbReference type="EMBL" id="CP020858">
    <property type="protein sequence ID" value="ARU19803.1"/>
    <property type="molecule type" value="Genomic_DNA"/>
</dbReference>
<dbReference type="AlphaFoldDB" id="A0A089QBG7"/>
<name>A0A089QBG7_9LACO</name>
<evidence type="ECO:0000313" key="9">
    <source>
        <dbReference type="Proteomes" id="UP001224533"/>
    </source>
</evidence>
<gene>
    <name evidence="5" type="ORF">B7R82_07480</name>
    <name evidence="4" type="ORF">LSJ_0370c</name>
    <name evidence="6" type="ORF">O2U02_07490</name>
</gene>
<dbReference type="Pfam" id="PF06458">
    <property type="entry name" value="MucBP"/>
    <property type="match status" value="2"/>
</dbReference>
<evidence type="ECO:0000313" key="7">
    <source>
        <dbReference type="Proteomes" id="UP000029488"/>
    </source>
</evidence>
<evidence type="ECO:0000256" key="1">
    <source>
        <dbReference type="ARBA" id="ARBA00022737"/>
    </source>
</evidence>
<evidence type="ECO:0000313" key="4">
    <source>
        <dbReference type="EMBL" id="AIR10110.1"/>
    </source>
</evidence>
<feature type="domain" description="MucBP" evidence="3">
    <location>
        <begin position="123"/>
        <end position="179"/>
    </location>
</feature>
<feature type="compositionally biased region" description="Basic and acidic residues" evidence="2">
    <location>
        <begin position="18"/>
        <end position="38"/>
    </location>
</feature>
<keyword evidence="1" id="KW-0677">Repeat</keyword>
<dbReference type="EMBL" id="CP007646">
    <property type="protein sequence ID" value="AIR10110.1"/>
    <property type="molecule type" value="Genomic_DNA"/>
</dbReference>
<evidence type="ECO:0000259" key="3">
    <source>
        <dbReference type="Pfam" id="PF06458"/>
    </source>
</evidence>
<dbReference type="Proteomes" id="UP000195378">
    <property type="component" value="Chromosome"/>
</dbReference>
<evidence type="ECO:0000313" key="5">
    <source>
        <dbReference type="EMBL" id="ARU19803.1"/>
    </source>
</evidence>
<feature type="domain" description="MucBP" evidence="3">
    <location>
        <begin position="51"/>
        <end position="109"/>
    </location>
</feature>
<reference evidence="6 9" key="3">
    <citation type="submission" date="2022-12" db="EMBL/GenBank/DDBJ databases">
        <title>Assessment of beneficial effects and identification of host adaptation-associated genes of Ligilactobacillus salivarius isolated from Meles meles.</title>
        <authorList>
            <person name="Wang Y."/>
        </authorList>
    </citation>
    <scope>NUCLEOTIDE SEQUENCE [LARGE SCALE GENOMIC DNA]</scope>
    <source>
        <strain evidence="6 9">S35</strain>
    </source>
</reference>
<evidence type="ECO:0000313" key="6">
    <source>
        <dbReference type="EMBL" id="WHS17303.1"/>
    </source>
</evidence>
<dbReference type="Gene3D" id="3.10.20.320">
    <property type="entry name" value="Putative peptidoglycan bound protein (lpxtg motif)"/>
    <property type="match status" value="2"/>
</dbReference>
<organism evidence="4 7">
    <name type="scientific">Ligilactobacillus salivarius</name>
    <dbReference type="NCBI Taxonomy" id="1624"/>
    <lineage>
        <taxon>Bacteria</taxon>
        <taxon>Bacillati</taxon>
        <taxon>Bacillota</taxon>
        <taxon>Bacilli</taxon>
        <taxon>Lactobacillales</taxon>
        <taxon>Lactobacillaceae</taxon>
        <taxon>Ligilactobacillus</taxon>
    </lineage>
</organism>
<dbReference type="InterPro" id="IPR009459">
    <property type="entry name" value="MucBP_dom"/>
</dbReference>
<feature type="region of interest" description="Disordered" evidence="2">
    <location>
        <begin position="18"/>
        <end position="39"/>
    </location>
</feature>
<evidence type="ECO:0000256" key="2">
    <source>
        <dbReference type="SAM" id="MobiDB-lite"/>
    </source>
</evidence>
<proteinExistence type="predicted"/>